<dbReference type="SUPFAM" id="SSF56645">
    <property type="entry name" value="Acyl-CoA dehydrogenase NM domain-like"/>
    <property type="match status" value="1"/>
</dbReference>
<comment type="cofactor">
    <cofactor evidence="1">
        <name>FAD</name>
        <dbReference type="ChEBI" id="CHEBI:57692"/>
    </cofactor>
</comment>
<proteinExistence type="inferred from homology"/>
<dbReference type="InterPro" id="IPR009075">
    <property type="entry name" value="AcylCo_DH/oxidase_C"/>
</dbReference>
<evidence type="ECO:0000256" key="2">
    <source>
        <dbReference type="ARBA" id="ARBA00009347"/>
    </source>
</evidence>
<evidence type="ECO:0000313" key="8">
    <source>
        <dbReference type="EMBL" id="ORA67064.1"/>
    </source>
</evidence>
<dbReference type="InterPro" id="IPR037069">
    <property type="entry name" value="AcylCoA_DH/ox_N_sf"/>
</dbReference>
<dbReference type="OrthoDB" id="8677713at2"/>
<protein>
    <submittedName>
        <fullName evidence="8">Uncharacterized protein</fullName>
    </submittedName>
</protein>
<dbReference type="PANTHER" id="PTHR43884">
    <property type="entry name" value="ACYL-COA DEHYDROGENASE"/>
    <property type="match status" value="1"/>
</dbReference>
<evidence type="ECO:0000256" key="1">
    <source>
        <dbReference type="ARBA" id="ARBA00001974"/>
    </source>
</evidence>
<dbReference type="GO" id="GO:0003995">
    <property type="term" value="F:acyl-CoA dehydrogenase activity"/>
    <property type="evidence" value="ECO:0007669"/>
    <property type="project" value="TreeGrafter"/>
</dbReference>
<evidence type="ECO:0000259" key="6">
    <source>
        <dbReference type="Pfam" id="PF00441"/>
    </source>
</evidence>
<dbReference type="Gene3D" id="1.10.540.10">
    <property type="entry name" value="Acyl-CoA dehydrogenase/oxidase, N-terminal domain"/>
    <property type="match status" value="1"/>
</dbReference>
<feature type="domain" description="Acyl-CoA dehydrogenase/oxidase N-terminal" evidence="7">
    <location>
        <begin position="27"/>
        <end position="102"/>
    </location>
</feature>
<evidence type="ECO:0000256" key="5">
    <source>
        <dbReference type="ARBA" id="ARBA00023002"/>
    </source>
</evidence>
<dbReference type="Pfam" id="PF00441">
    <property type="entry name" value="Acyl-CoA_dh_1"/>
    <property type="match status" value="1"/>
</dbReference>
<dbReference type="InterPro" id="IPR036250">
    <property type="entry name" value="AcylCo_DH-like_C"/>
</dbReference>
<dbReference type="RefSeq" id="WP_083032418.1">
    <property type="nucleotide sequence ID" value="NZ_AP022618.1"/>
</dbReference>
<accession>A0A1X0D3T6</accession>
<dbReference type="InterPro" id="IPR009100">
    <property type="entry name" value="AcylCoA_DH/oxidase_NM_dom_sf"/>
</dbReference>
<feature type="domain" description="Acyl-CoA dehydrogenase/oxidase C-terminal" evidence="6">
    <location>
        <begin position="214"/>
        <end position="347"/>
    </location>
</feature>
<dbReference type="STRING" id="444597.BST26_16335"/>
<sequence length="354" mass="36019">MTDFAELHDELRAVAADVLAARVGEPVDSAVLAELGWTGLEVADELDGAGASFREVAVVAEQLGRNVNGGGYFGSAVLGVGLLNQLTGGAVRDGLLTGIAAGTTTVTVAISSEAGAQPGFVVAETADGPRITGRAPLVLDAGSADTLLVPVQLPDGRSAVAAVGRDAVGLAVRARPVVDETRSLADVSADSVLLAADALLGYTDGVDEPDALTARARAAVACDSLGLSAAMLDATVDYVAVRQQFGRPIGSFQAVKHACADMAVQIAVSRQLVATAVAAVADGSTDAPRAAAMAKAYSTETGVAVAGKAMQLHGGIGYTWEAGIHRYLKRATLNRALFGSPARLRRELSRYRTG</sequence>
<dbReference type="InterPro" id="IPR046373">
    <property type="entry name" value="Acyl-CoA_Oxase/DH_mid-dom_sf"/>
</dbReference>
<keyword evidence="5" id="KW-0560">Oxidoreductase</keyword>
<keyword evidence="4" id="KW-0274">FAD</keyword>
<comment type="similarity">
    <text evidence="2">Belongs to the acyl-CoA dehydrogenase family.</text>
</comment>
<dbReference type="PANTHER" id="PTHR43884:SF20">
    <property type="entry name" value="ACYL-COA DEHYDROGENASE FADE28"/>
    <property type="match status" value="1"/>
</dbReference>
<evidence type="ECO:0000256" key="4">
    <source>
        <dbReference type="ARBA" id="ARBA00022827"/>
    </source>
</evidence>
<dbReference type="Gene3D" id="2.40.110.10">
    <property type="entry name" value="Butyryl-CoA Dehydrogenase, subunit A, domain 2"/>
    <property type="match status" value="1"/>
</dbReference>
<dbReference type="Proteomes" id="UP000192801">
    <property type="component" value="Unassembled WGS sequence"/>
</dbReference>
<evidence type="ECO:0000259" key="7">
    <source>
        <dbReference type="Pfam" id="PF02771"/>
    </source>
</evidence>
<evidence type="ECO:0000313" key="9">
    <source>
        <dbReference type="Proteomes" id="UP000192801"/>
    </source>
</evidence>
<reference evidence="8 9" key="1">
    <citation type="submission" date="2016-12" db="EMBL/GenBank/DDBJ databases">
        <title>The new phylogeny of genus Mycobacterium.</title>
        <authorList>
            <person name="Tortoli E."/>
            <person name="Trovato A."/>
            <person name="Cirillo D.M."/>
        </authorList>
    </citation>
    <scope>NUCLEOTIDE SEQUENCE [LARGE SCALE GENOMIC DNA]</scope>
    <source>
        <strain evidence="8 9">DSM 45130</strain>
    </source>
</reference>
<dbReference type="EMBL" id="MVHS01000046">
    <property type="protein sequence ID" value="ORA67064.1"/>
    <property type="molecule type" value="Genomic_DNA"/>
</dbReference>
<dbReference type="Pfam" id="PF02771">
    <property type="entry name" value="Acyl-CoA_dh_N"/>
    <property type="match status" value="1"/>
</dbReference>
<dbReference type="GO" id="GO:0050660">
    <property type="term" value="F:flavin adenine dinucleotide binding"/>
    <property type="evidence" value="ECO:0007669"/>
    <property type="project" value="InterPro"/>
</dbReference>
<gene>
    <name evidence="8" type="ORF">BST26_16335</name>
</gene>
<keyword evidence="3" id="KW-0285">Flavoprotein</keyword>
<dbReference type="InterPro" id="IPR013786">
    <property type="entry name" value="AcylCoA_DH/ox_N"/>
</dbReference>
<keyword evidence="9" id="KW-1185">Reference proteome</keyword>
<name>A0A1X0D3T6_9MYCO</name>
<comment type="caution">
    <text evidence="8">The sequence shown here is derived from an EMBL/GenBank/DDBJ whole genome shotgun (WGS) entry which is preliminary data.</text>
</comment>
<organism evidence="8 9">
    <name type="scientific">Mycolicibacterium insubricum</name>
    <dbReference type="NCBI Taxonomy" id="444597"/>
    <lineage>
        <taxon>Bacteria</taxon>
        <taxon>Bacillati</taxon>
        <taxon>Actinomycetota</taxon>
        <taxon>Actinomycetes</taxon>
        <taxon>Mycobacteriales</taxon>
        <taxon>Mycobacteriaceae</taxon>
        <taxon>Mycolicibacterium</taxon>
    </lineage>
</organism>
<evidence type="ECO:0000256" key="3">
    <source>
        <dbReference type="ARBA" id="ARBA00022630"/>
    </source>
</evidence>
<dbReference type="SUPFAM" id="SSF47203">
    <property type="entry name" value="Acyl-CoA dehydrogenase C-terminal domain-like"/>
    <property type="match status" value="1"/>
</dbReference>
<dbReference type="Gene3D" id="1.20.140.10">
    <property type="entry name" value="Butyryl-CoA Dehydrogenase, subunit A, domain 3"/>
    <property type="match status" value="1"/>
</dbReference>
<dbReference type="AlphaFoldDB" id="A0A1X0D3T6"/>